<dbReference type="AlphaFoldDB" id="A0A3N7TJX2"/>
<dbReference type="RefSeq" id="WP_059883301.1">
    <property type="nucleotide sequence ID" value="NZ_CABVPM010000026.1"/>
</dbReference>
<accession>A0A3N7TJX2</accession>
<protein>
    <recommendedName>
        <fullName evidence="3">N-acetyltransferase domain-containing protein</fullName>
    </recommendedName>
</protein>
<dbReference type="SUPFAM" id="SSF55729">
    <property type="entry name" value="Acyl-CoA N-acyltransferases (Nat)"/>
    <property type="match status" value="1"/>
</dbReference>
<dbReference type="Gene3D" id="3.40.630.30">
    <property type="match status" value="1"/>
</dbReference>
<reference evidence="1 2" key="1">
    <citation type="submission" date="2019-09" db="EMBL/GenBank/DDBJ databases">
        <title>Draft genome sequences of 48 bacterial type strains from the CCUG.</title>
        <authorList>
            <person name="Tunovic T."/>
            <person name="Pineiro-Iglesias B."/>
            <person name="Unosson C."/>
            <person name="Inganas E."/>
            <person name="Ohlen M."/>
            <person name="Cardew S."/>
            <person name="Jensie-Markopoulos S."/>
            <person name="Salva-Serra F."/>
            <person name="Jaen-Luchoro D."/>
            <person name="Karlsson R."/>
            <person name="Svensson-Stadler L."/>
            <person name="Chun J."/>
            <person name="Moore E."/>
        </authorList>
    </citation>
    <scope>NUCLEOTIDE SEQUENCE [LARGE SCALE GENOMIC DNA]</scope>
    <source>
        <strain evidence="1 2">CCUG 65686</strain>
    </source>
</reference>
<proteinExistence type="predicted"/>
<evidence type="ECO:0000313" key="1">
    <source>
        <dbReference type="EMBL" id="KAB0639943.1"/>
    </source>
</evidence>
<gene>
    <name evidence="1" type="ORF">F7R25_06395</name>
</gene>
<sequence length="208" mass="23057">MIEIADIGIRDFSHADIDGFIAYWYDGGDSHLAAMGVDPARLPGRRQMRDMLALNLEREARAGTPQNAIFSITLHGQTVGVHELTHLEQRAGGPPGRYASGVMHAHIWQPAHRRLGIGVVSYVKAMAAFFERFSLDAIRFESPADNVGANRVKAHLGIAPQGEGLFELPILRAPLRTVRYRVTPDQMPAITARMEAVWDTRRHADAPY</sequence>
<evidence type="ECO:0008006" key="3">
    <source>
        <dbReference type="Google" id="ProtNLM"/>
    </source>
</evidence>
<organism evidence="1 2">
    <name type="scientific">Burkholderia stagnalis</name>
    <dbReference type="NCBI Taxonomy" id="1503054"/>
    <lineage>
        <taxon>Bacteria</taxon>
        <taxon>Pseudomonadati</taxon>
        <taxon>Pseudomonadota</taxon>
        <taxon>Betaproteobacteria</taxon>
        <taxon>Burkholderiales</taxon>
        <taxon>Burkholderiaceae</taxon>
        <taxon>Burkholderia</taxon>
        <taxon>Burkholderia cepacia complex</taxon>
    </lineage>
</organism>
<dbReference type="EMBL" id="VZOK01000007">
    <property type="protein sequence ID" value="KAB0639943.1"/>
    <property type="molecule type" value="Genomic_DNA"/>
</dbReference>
<comment type="caution">
    <text evidence="1">The sequence shown here is derived from an EMBL/GenBank/DDBJ whole genome shotgun (WGS) entry which is preliminary data.</text>
</comment>
<dbReference type="Proteomes" id="UP000473470">
    <property type="component" value="Unassembled WGS sequence"/>
</dbReference>
<name>A0A3N7TJX2_9BURK</name>
<dbReference type="InterPro" id="IPR016181">
    <property type="entry name" value="Acyl_CoA_acyltransferase"/>
</dbReference>
<evidence type="ECO:0000313" key="2">
    <source>
        <dbReference type="Proteomes" id="UP000473470"/>
    </source>
</evidence>